<dbReference type="EMBL" id="CP035282">
    <property type="protein sequence ID" value="QAT63330.1"/>
    <property type="molecule type" value="Genomic_DNA"/>
</dbReference>
<evidence type="ECO:0000256" key="1">
    <source>
        <dbReference type="ARBA" id="ARBA00022694"/>
    </source>
</evidence>
<sequence>MDKVCTLRSKIQFKNVYENGKSYGNRLLVMYISKNNLDYNRVGFAVTKKIGNSVIRNKVRRRMKESYRVNRLKIKEGYDLIFIPKINSRNSNYQQIESAMLHLFKITHLL</sequence>
<comment type="subunit">
    <text evidence="6">Consists of a catalytic RNA component (M1 or rnpB) and a protein subunit.</text>
</comment>
<comment type="function">
    <text evidence="6">RNaseP catalyzes the removal of the 5'-leader sequence from pre-tRNA to produce the mature 5'-terminus. It can also cleave other RNA substrates such as 4.5S RNA. The protein component plays an auxiliary but essential role in vivo by binding to the 5'-leader sequence and broadening the substrate specificity of the ribozyme.</text>
</comment>
<dbReference type="KEGG" id="spoa:EQM13_18065"/>
<keyword evidence="9" id="KW-1185">Reference proteome</keyword>
<dbReference type="Gene3D" id="3.30.230.10">
    <property type="match status" value="1"/>
</dbReference>
<name>A0A410QH58_9FIRM</name>
<dbReference type="GO" id="GO:0001682">
    <property type="term" value="P:tRNA 5'-leader removal"/>
    <property type="evidence" value="ECO:0007669"/>
    <property type="project" value="UniProtKB-UniRule"/>
</dbReference>
<dbReference type="OrthoDB" id="9810867at2"/>
<organism evidence="8 9">
    <name type="scientific">Acidilutibacter cellobiosedens</name>
    <dbReference type="NCBI Taxonomy" id="2507161"/>
    <lineage>
        <taxon>Bacteria</taxon>
        <taxon>Bacillati</taxon>
        <taxon>Bacillota</taxon>
        <taxon>Tissierellia</taxon>
        <taxon>Tissierellales</taxon>
        <taxon>Acidilutibacteraceae</taxon>
        <taxon>Acidilutibacter</taxon>
    </lineage>
</organism>
<dbReference type="AlphaFoldDB" id="A0A410QH58"/>
<dbReference type="GO" id="GO:0000049">
    <property type="term" value="F:tRNA binding"/>
    <property type="evidence" value="ECO:0007669"/>
    <property type="project" value="UniProtKB-UniRule"/>
</dbReference>
<dbReference type="HAMAP" id="MF_00227">
    <property type="entry name" value="RNase_P"/>
    <property type="match status" value="1"/>
</dbReference>
<dbReference type="InterPro" id="IPR014721">
    <property type="entry name" value="Ribsml_uS5_D2-typ_fold_subgr"/>
</dbReference>
<proteinExistence type="inferred from homology"/>
<reference evidence="9" key="1">
    <citation type="submission" date="2019-01" db="EMBL/GenBank/DDBJ databases">
        <title>Draft genomes of a novel of Sporanaerobacter strains.</title>
        <authorList>
            <person name="Ma S."/>
        </authorList>
    </citation>
    <scope>NUCLEOTIDE SEQUENCE [LARGE SCALE GENOMIC DNA]</scope>
    <source>
        <strain evidence="9">NJN-17</strain>
    </source>
</reference>
<evidence type="ECO:0000313" key="9">
    <source>
        <dbReference type="Proteomes" id="UP000287969"/>
    </source>
</evidence>
<dbReference type="PANTHER" id="PTHR33992:SF1">
    <property type="entry name" value="RIBONUCLEASE P PROTEIN COMPONENT"/>
    <property type="match status" value="1"/>
</dbReference>
<keyword evidence="4 6" id="KW-0378">Hydrolase</keyword>
<comment type="catalytic activity">
    <reaction evidence="6">
        <text>Endonucleolytic cleavage of RNA, removing 5'-extranucleotides from tRNA precursor.</text>
        <dbReference type="EC" id="3.1.26.5"/>
    </reaction>
</comment>
<dbReference type="GO" id="GO:0030677">
    <property type="term" value="C:ribonuclease P complex"/>
    <property type="evidence" value="ECO:0007669"/>
    <property type="project" value="TreeGrafter"/>
</dbReference>
<keyword evidence="1 6" id="KW-0819">tRNA processing</keyword>
<dbReference type="NCBIfam" id="TIGR00188">
    <property type="entry name" value="rnpA"/>
    <property type="match status" value="1"/>
</dbReference>
<keyword evidence="5 6" id="KW-0694">RNA-binding</keyword>
<dbReference type="InterPro" id="IPR000100">
    <property type="entry name" value="RNase_P"/>
</dbReference>
<dbReference type="EC" id="3.1.26.5" evidence="6 7"/>
<comment type="similarity">
    <text evidence="6">Belongs to the RnpA family.</text>
</comment>
<dbReference type="GO" id="GO:0004526">
    <property type="term" value="F:ribonuclease P activity"/>
    <property type="evidence" value="ECO:0007669"/>
    <property type="project" value="UniProtKB-UniRule"/>
</dbReference>
<evidence type="ECO:0000256" key="6">
    <source>
        <dbReference type="HAMAP-Rule" id="MF_00227"/>
    </source>
</evidence>
<evidence type="ECO:0000256" key="4">
    <source>
        <dbReference type="ARBA" id="ARBA00022801"/>
    </source>
</evidence>
<gene>
    <name evidence="6 8" type="primary">rnpA</name>
    <name evidence="8" type="ORF">EQM13_18065</name>
</gene>
<evidence type="ECO:0000256" key="7">
    <source>
        <dbReference type="NCBIfam" id="TIGR00188"/>
    </source>
</evidence>
<keyword evidence="2 6" id="KW-0540">Nuclease</keyword>
<evidence type="ECO:0000256" key="3">
    <source>
        <dbReference type="ARBA" id="ARBA00022759"/>
    </source>
</evidence>
<accession>A0A410QH58</accession>
<evidence type="ECO:0000256" key="2">
    <source>
        <dbReference type="ARBA" id="ARBA00022722"/>
    </source>
</evidence>
<dbReference type="Proteomes" id="UP000287969">
    <property type="component" value="Chromosome"/>
</dbReference>
<dbReference type="RefSeq" id="WP_071141305.1">
    <property type="nucleotide sequence ID" value="NZ_CP035282.1"/>
</dbReference>
<dbReference type="PANTHER" id="PTHR33992">
    <property type="entry name" value="RIBONUCLEASE P PROTEIN COMPONENT"/>
    <property type="match status" value="1"/>
</dbReference>
<evidence type="ECO:0000256" key="5">
    <source>
        <dbReference type="ARBA" id="ARBA00022884"/>
    </source>
</evidence>
<dbReference type="Pfam" id="PF00825">
    <property type="entry name" value="Ribonuclease_P"/>
    <property type="match status" value="1"/>
</dbReference>
<protein>
    <recommendedName>
        <fullName evidence="6 7">Ribonuclease P protein component</fullName>
        <shortName evidence="6">RNase P protein</shortName>
        <shortName evidence="6">RNaseP protein</shortName>
        <ecNumber evidence="6 7">3.1.26.5</ecNumber>
    </recommendedName>
    <alternativeName>
        <fullName evidence="6">Protein C5</fullName>
    </alternativeName>
</protein>
<dbReference type="InterPro" id="IPR020568">
    <property type="entry name" value="Ribosomal_Su5_D2-typ_SF"/>
</dbReference>
<keyword evidence="3 6" id="KW-0255">Endonuclease</keyword>
<evidence type="ECO:0000313" key="8">
    <source>
        <dbReference type="EMBL" id="QAT63330.1"/>
    </source>
</evidence>
<dbReference type="SUPFAM" id="SSF54211">
    <property type="entry name" value="Ribosomal protein S5 domain 2-like"/>
    <property type="match status" value="1"/>
</dbReference>
<dbReference type="GO" id="GO:0042781">
    <property type="term" value="F:3'-tRNA processing endoribonuclease activity"/>
    <property type="evidence" value="ECO:0007669"/>
    <property type="project" value="TreeGrafter"/>
</dbReference>